<comment type="caution">
    <text evidence="1">The sequence shown here is derived from an EMBL/GenBank/DDBJ whole genome shotgun (WGS) entry which is preliminary data.</text>
</comment>
<protein>
    <submittedName>
        <fullName evidence="1">Uncharacterized protein</fullName>
    </submittedName>
</protein>
<dbReference type="AlphaFoldDB" id="A0A8S9ZBH9"/>
<name>A0A8S9ZBH9_9TREM</name>
<gene>
    <name evidence="1" type="ORF">EG68_01265</name>
</gene>
<accession>A0A8S9ZBH9</accession>
<dbReference type="EMBL" id="JTDE01000353">
    <property type="protein sequence ID" value="KAF7261508.1"/>
    <property type="molecule type" value="Genomic_DNA"/>
</dbReference>
<evidence type="ECO:0000313" key="1">
    <source>
        <dbReference type="EMBL" id="KAF7261508.1"/>
    </source>
</evidence>
<reference evidence="1" key="1">
    <citation type="submission" date="2019-07" db="EMBL/GenBank/DDBJ databases">
        <title>Annotation for the trematode Paragonimus miyazaki's.</title>
        <authorList>
            <person name="Choi Y.-J."/>
        </authorList>
    </citation>
    <scope>NUCLEOTIDE SEQUENCE</scope>
    <source>
        <strain evidence="1">Japan</strain>
    </source>
</reference>
<sequence>MTLDVVYQLSDSTTPTHLKGWKNDQTDKVFRQRIDENLIPWVQFWMEYVSSRLLAHRVACMLVCVHECKLKLDSHYVLSRLLERTLEPDDRLILLQAVRIDVCRSVNIHLQFNKGDKLKNDLINS</sequence>
<dbReference type="Proteomes" id="UP000822476">
    <property type="component" value="Unassembled WGS sequence"/>
</dbReference>
<evidence type="ECO:0000313" key="2">
    <source>
        <dbReference type="Proteomes" id="UP000822476"/>
    </source>
</evidence>
<proteinExistence type="predicted"/>
<organism evidence="1 2">
    <name type="scientific">Paragonimus skrjabini miyazakii</name>
    <dbReference type="NCBI Taxonomy" id="59628"/>
    <lineage>
        <taxon>Eukaryota</taxon>
        <taxon>Metazoa</taxon>
        <taxon>Spiralia</taxon>
        <taxon>Lophotrochozoa</taxon>
        <taxon>Platyhelminthes</taxon>
        <taxon>Trematoda</taxon>
        <taxon>Digenea</taxon>
        <taxon>Plagiorchiida</taxon>
        <taxon>Troglotremata</taxon>
        <taxon>Troglotrematidae</taxon>
        <taxon>Paragonimus</taxon>
    </lineage>
</organism>
<keyword evidence="2" id="KW-1185">Reference proteome</keyword>